<feature type="transmembrane region" description="Helical" evidence="6">
    <location>
        <begin position="155"/>
        <end position="177"/>
    </location>
</feature>
<dbReference type="AlphaFoldDB" id="A0A4Q7P5Y2"/>
<keyword evidence="3 6" id="KW-0812">Transmembrane</keyword>
<feature type="transmembrane region" description="Helical" evidence="6">
    <location>
        <begin position="215"/>
        <end position="232"/>
    </location>
</feature>
<feature type="transmembrane region" description="Helical" evidence="6">
    <location>
        <begin position="12"/>
        <end position="40"/>
    </location>
</feature>
<dbReference type="InterPro" id="IPR002549">
    <property type="entry name" value="AI-2E-like"/>
</dbReference>
<gene>
    <name evidence="7" type="ORF">EV209_2469</name>
</gene>
<evidence type="ECO:0000313" key="7">
    <source>
        <dbReference type="EMBL" id="RZS94102.1"/>
    </source>
</evidence>
<evidence type="ECO:0000256" key="6">
    <source>
        <dbReference type="SAM" id="Phobius"/>
    </source>
</evidence>
<evidence type="ECO:0000256" key="3">
    <source>
        <dbReference type="ARBA" id="ARBA00022692"/>
    </source>
</evidence>
<dbReference type="PANTHER" id="PTHR21716:SF68">
    <property type="entry name" value="TRANSPORT PROTEIN YTVI-RELATED"/>
    <property type="match status" value="1"/>
</dbReference>
<reference evidence="7 8" key="1">
    <citation type="submission" date="2019-02" db="EMBL/GenBank/DDBJ databases">
        <title>Genomic Encyclopedia of Type Strains, Phase IV (KMG-IV): sequencing the most valuable type-strain genomes for metagenomic binning, comparative biology and taxonomic classification.</title>
        <authorList>
            <person name="Goeker M."/>
        </authorList>
    </citation>
    <scope>NUCLEOTIDE SEQUENCE [LARGE SCALE GENOMIC DNA]</scope>
    <source>
        <strain evidence="7 8">DSM 29486</strain>
    </source>
</reference>
<dbReference type="GO" id="GO:0016020">
    <property type="term" value="C:membrane"/>
    <property type="evidence" value="ECO:0007669"/>
    <property type="project" value="UniProtKB-SubCell"/>
</dbReference>
<feature type="transmembrane region" description="Helical" evidence="6">
    <location>
        <begin position="271"/>
        <end position="289"/>
    </location>
</feature>
<proteinExistence type="inferred from homology"/>
<dbReference type="GO" id="GO:0055085">
    <property type="term" value="P:transmembrane transport"/>
    <property type="evidence" value="ECO:0007669"/>
    <property type="project" value="TreeGrafter"/>
</dbReference>
<evidence type="ECO:0000256" key="4">
    <source>
        <dbReference type="ARBA" id="ARBA00022989"/>
    </source>
</evidence>
<evidence type="ECO:0000313" key="8">
    <source>
        <dbReference type="Proteomes" id="UP000292927"/>
    </source>
</evidence>
<feature type="transmembrane region" description="Helical" evidence="6">
    <location>
        <begin position="239"/>
        <end position="265"/>
    </location>
</feature>
<comment type="caution">
    <text evidence="7">The sequence shown here is derived from an EMBL/GenBank/DDBJ whole genome shotgun (WGS) entry which is preliminary data.</text>
</comment>
<comment type="subcellular location">
    <subcellularLocation>
        <location evidence="1">Membrane</location>
        <topology evidence="1">Multi-pass membrane protein</topology>
    </subcellularLocation>
</comment>
<feature type="transmembrane region" description="Helical" evidence="6">
    <location>
        <begin position="310"/>
        <end position="334"/>
    </location>
</feature>
<dbReference type="Proteomes" id="UP000292927">
    <property type="component" value="Unassembled WGS sequence"/>
</dbReference>
<dbReference type="OrthoDB" id="9774361at2"/>
<evidence type="ECO:0000256" key="1">
    <source>
        <dbReference type="ARBA" id="ARBA00004141"/>
    </source>
</evidence>
<sequence length="344" mass="38236">MRLSGKQKRAFRFIGITAAVYLSFRFLLPLVIPFLLAYWIGLAVTPSAKWMKEHLRIPEVAGAVIMMLLAGIILAGVCFLLGEQLVQQLSRLAERLPGYLDTAQRWLEGCCRSAERFFHLEDGLLLQKAGQMLQNAGEQLQSTIMPMVMENSVSIVVWVIEVTTVLAITIMAAVLSVKEREGIRKLKEESMYSREIQMVCKPVARVGQAYLRSQAIILVIIIAICITGLFLIGNTYSVVLGILIGLLDALPLFGTGTVLIPWALILLVTGNFYQAAVLLTVYLVCYFIREILEAKLMGKRTGMTPLETMLVMYVGLRLFGLIGLFLGPIGWLLIKEIDKTLKVA</sequence>
<dbReference type="Pfam" id="PF01594">
    <property type="entry name" value="AI-2E_transport"/>
    <property type="match status" value="1"/>
</dbReference>
<accession>A0A4Q7P5Y2</accession>
<comment type="similarity">
    <text evidence="2">Belongs to the autoinducer-2 exporter (AI-2E) (TC 2.A.86) family.</text>
</comment>
<protein>
    <submittedName>
        <fullName evidence="7">Sporulation integral membrane protein YtvI</fullName>
    </submittedName>
</protein>
<evidence type="ECO:0000256" key="2">
    <source>
        <dbReference type="ARBA" id="ARBA00009773"/>
    </source>
</evidence>
<keyword evidence="5 6" id="KW-0472">Membrane</keyword>
<evidence type="ECO:0000256" key="5">
    <source>
        <dbReference type="ARBA" id="ARBA00023136"/>
    </source>
</evidence>
<dbReference type="EMBL" id="SGXF01000005">
    <property type="protein sequence ID" value="RZS94102.1"/>
    <property type="molecule type" value="Genomic_DNA"/>
</dbReference>
<organism evidence="7 8">
    <name type="scientific">Cuneatibacter caecimuris</name>
    <dbReference type="NCBI Taxonomy" id="1796618"/>
    <lineage>
        <taxon>Bacteria</taxon>
        <taxon>Bacillati</taxon>
        <taxon>Bacillota</taxon>
        <taxon>Clostridia</taxon>
        <taxon>Lachnospirales</taxon>
        <taxon>Lachnospiraceae</taxon>
        <taxon>Cuneatibacter</taxon>
    </lineage>
</organism>
<keyword evidence="4 6" id="KW-1133">Transmembrane helix</keyword>
<name>A0A4Q7P5Y2_9FIRM</name>
<keyword evidence="8" id="KW-1185">Reference proteome</keyword>
<feature type="transmembrane region" description="Helical" evidence="6">
    <location>
        <begin position="60"/>
        <end position="82"/>
    </location>
</feature>
<dbReference type="PANTHER" id="PTHR21716">
    <property type="entry name" value="TRANSMEMBRANE PROTEIN"/>
    <property type="match status" value="1"/>
</dbReference>